<comment type="caution">
    <text evidence="1">The sequence shown here is derived from an EMBL/GenBank/DDBJ whole genome shotgun (WGS) entry which is preliminary data.</text>
</comment>
<dbReference type="EMBL" id="BOOA01000108">
    <property type="protein sequence ID" value="GIH29094.1"/>
    <property type="molecule type" value="Genomic_DNA"/>
</dbReference>
<protein>
    <submittedName>
        <fullName evidence="1">Uncharacterized protein</fullName>
    </submittedName>
</protein>
<proteinExistence type="predicted"/>
<keyword evidence="2" id="KW-1185">Reference proteome</keyword>
<sequence>MPTMVLLAAHLTIAANDLSDRCSKIELTAEVEEKEVTTYASLGWKEVTGGLASGALALGLKNDYAAAELDSIMWALFLTRTPQDFAVRASNAAASANNPEYSGKILIKEWKPINGAVGDVAELDVTYPTSGVIDRAVA</sequence>
<dbReference type="AlphaFoldDB" id="A0A919QJA0"/>
<evidence type="ECO:0000313" key="2">
    <source>
        <dbReference type="Proteomes" id="UP000640052"/>
    </source>
</evidence>
<dbReference type="Proteomes" id="UP000640052">
    <property type="component" value="Unassembled WGS sequence"/>
</dbReference>
<organism evidence="1 2">
    <name type="scientific">Acrocarpospora phusangensis</name>
    <dbReference type="NCBI Taxonomy" id="1070424"/>
    <lineage>
        <taxon>Bacteria</taxon>
        <taxon>Bacillati</taxon>
        <taxon>Actinomycetota</taxon>
        <taxon>Actinomycetes</taxon>
        <taxon>Streptosporangiales</taxon>
        <taxon>Streptosporangiaceae</taxon>
        <taxon>Acrocarpospora</taxon>
    </lineage>
</organism>
<name>A0A919QJA0_9ACTN</name>
<evidence type="ECO:0000313" key="1">
    <source>
        <dbReference type="EMBL" id="GIH29094.1"/>
    </source>
</evidence>
<accession>A0A919QJA0</accession>
<gene>
    <name evidence="1" type="ORF">Aph01nite_74040</name>
</gene>
<reference evidence="1" key="1">
    <citation type="submission" date="2021-01" db="EMBL/GenBank/DDBJ databases">
        <title>Whole genome shotgun sequence of Acrocarpospora phusangensis NBRC 108782.</title>
        <authorList>
            <person name="Komaki H."/>
            <person name="Tamura T."/>
        </authorList>
    </citation>
    <scope>NUCLEOTIDE SEQUENCE</scope>
    <source>
        <strain evidence="1">NBRC 108782</strain>
    </source>
</reference>
<dbReference type="RefSeq" id="WP_204045711.1">
    <property type="nucleotide sequence ID" value="NZ_BOOA01000108.1"/>
</dbReference>